<feature type="transmembrane region" description="Helical" evidence="1">
    <location>
        <begin position="6"/>
        <end position="31"/>
    </location>
</feature>
<dbReference type="RefSeq" id="WP_317063554.1">
    <property type="nucleotide sequence ID" value="NZ_WBKO01000001.1"/>
</dbReference>
<accession>A0ABU3WXY7</accession>
<name>A0ABU3WXY7_9EURY</name>
<organism evidence="2 3">
    <name type="scientific">Methanoculleus caldifontis</name>
    <dbReference type="NCBI Taxonomy" id="2651577"/>
    <lineage>
        <taxon>Archaea</taxon>
        <taxon>Methanobacteriati</taxon>
        <taxon>Methanobacteriota</taxon>
        <taxon>Stenosarchaea group</taxon>
        <taxon>Methanomicrobia</taxon>
        <taxon>Methanomicrobiales</taxon>
        <taxon>Methanomicrobiaceae</taxon>
        <taxon>Methanoculleus</taxon>
    </lineage>
</organism>
<dbReference type="Proteomes" id="UP001281203">
    <property type="component" value="Unassembled WGS sequence"/>
</dbReference>
<reference evidence="2 3" key="1">
    <citation type="submission" date="2019-10" db="EMBL/GenBank/DDBJ databases">
        <title>Isolation and characterization of Methanoculleus sp. Wushi-C6 from a hot spring well.</title>
        <authorList>
            <person name="Chen S.-C."/>
            <person name="Lan Z.-H."/>
            <person name="You Y.-T."/>
            <person name="Lai M.-C."/>
        </authorList>
    </citation>
    <scope>NUCLEOTIDE SEQUENCE [LARGE SCALE GENOMIC DNA]</scope>
    <source>
        <strain evidence="2 3">Wushi-C6</strain>
    </source>
</reference>
<protein>
    <submittedName>
        <fullName evidence="2">Uncharacterized protein</fullName>
    </submittedName>
</protein>
<keyword evidence="1" id="KW-1133">Transmembrane helix</keyword>
<evidence type="ECO:0000256" key="1">
    <source>
        <dbReference type="SAM" id="Phobius"/>
    </source>
</evidence>
<keyword evidence="3" id="KW-1185">Reference proteome</keyword>
<proteinExistence type="predicted"/>
<dbReference type="EMBL" id="WBKO01000001">
    <property type="protein sequence ID" value="MDV2480586.1"/>
    <property type="molecule type" value="Genomic_DNA"/>
</dbReference>
<gene>
    <name evidence="2" type="ORF">F8E02_00900</name>
</gene>
<sequence>MKQGPISTGTATVCAIVMAAVMMTVVAGVLLSPGDGGEISSLGLPSHSPVEAVAGYGGAPVIRITASAVNLTECRVYLTGPDGILHNVETAILGNAALDDGRAAYIFYLPIDDPAASGYWITDEPEMVFTANHHPGVRPFSPGGEWRVVVYDRRSMKNRIDRVVPVNGPSSPA</sequence>
<evidence type="ECO:0000313" key="2">
    <source>
        <dbReference type="EMBL" id="MDV2480586.1"/>
    </source>
</evidence>
<evidence type="ECO:0000313" key="3">
    <source>
        <dbReference type="Proteomes" id="UP001281203"/>
    </source>
</evidence>
<comment type="caution">
    <text evidence="2">The sequence shown here is derived from an EMBL/GenBank/DDBJ whole genome shotgun (WGS) entry which is preliminary data.</text>
</comment>
<keyword evidence="1" id="KW-0812">Transmembrane</keyword>
<keyword evidence="1" id="KW-0472">Membrane</keyword>